<protein>
    <submittedName>
        <fullName evidence="1">HlyD family type I secretion periplasmic adaptor subunit</fullName>
    </submittedName>
</protein>
<feature type="non-terminal residue" evidence="1">
    <location>
        <position position="1"/>
    </location>
</feature>
<evidence type="ECO:0000313" key="1">
    <source>
        <dbReference type="EMBL" id="NMU82246.1"/>
    </source>
</evidence>
<evidence type="ECO:0000313" key="2">
    <source>
        <dbReference type="Proteomes" id="UP000518904"/>
    </source>
</evidence>
<comment type="caution">
    <text evidence="1">The sequence shown here is derived from an EMBL/GenBank/DDBJ whole genome shotgun (WGS) entry which is preliminary data.</text>
</comment>
<dbReference type="EMBL" id="JABCLB010000577">
    <property type="protein sequence ID" value="NMU82246.1"/>
    <property type="molecule type" value="Genomic_DNA"/>
</dbReference>
<gene>
    <name evidence="1" type="ORF">HKB16_05055</name>
</gene>
<feature type="non-terminal residue" evidence="1">
    <location>
        <position position="88"/>
    </location>
</feature>
<dbReference type="Proteomes" id="UP000518904">
    <property type="component" value="Unassembled WGS sequence"/>
</dbReference>
<proteinExistence type="predicted"/>
<sequence>ANYLERLSQLESELEEAKLRIEQQSQAYLDTLNTIQTLKSSLVIVSKERDMLREVVSSGAVAEVELLKLNRDVIKLKGDIASSQAAAQ</sequence>
<organism evidence="1 2">
    <name type="scientific">Vibrio parahaemolyticus</name>
    <dbReference type="NCBI Taxonomy" id="670"/>
    <lineage>
        <taxon>Bacteria</taxon>
        <taxon>Pseudomonadati</taxon>
        <taxon>Pseudomonadota</taxon>
        <taxon>Gammaproteobacteria</taxon>
        <taxon>Vibrionales</taxon>
        <taxon>Vibrionaceae</taxon>
        <taxon>Vibrio</taxon>
    </lineage>
</organism>
<accession>A0A7Y0SEX6</accession>
<name>A0A7Y0SEX6_VIBPH</name>
<reference evidence="1 2" key="1">
    <citation type="submission" date="2020-04" db="EMBL/GenBank/DDBJ databases">
        <title>Whole-genome sequencing of Vibrio spp. from China reveals different genetic environments of blaCTX-M-14 among diverse lineages.</title>
        <authorList>
            <person name="Zheng Z."/>
            <person name="Ye L."/>
            <person name="Chen S."/>
        </authorList>
    </citation>
    <scope>NUCLEOTIDE SEQUENCE [LARGE SCALE GENOMIC DNA]</scope>
    <source>
        <strain evidence="1 2">Vb0551</strain>
    </source>
</reference>
<dbReference type="AlphaFoldDB" id="A0A7Y0SEX6"/>